<comment type="caution">
    <text evidence="1">The sequence shown here is derived from an EMBL/GenBank/DDBJ whole genome shotgun (WGS) entry which is preliminary data.</text>
</comment>
<evidence type="ECO:0000313" key="1">
    <source>
        <dbReference type="EMBL" id="THH37847.1"/>
    </source>
</evidence>
<name>A0A4S4NGR5_9BACT</name>
<proteinExistence type="predicted"/>
<dbReference type="OrthoDB" id="941905at2"/>
<dbReference type="Proteomes" id="UP000308528">
    <property type="component" value="Unassembled WGS sequence"/>
</dbReference>
<accession>A0A4S4NGR5</accession>
<evidence type="ECO:0000313" key="2">
    <source>
        <dbReference type="Proteomes" id="UP000308528"/>
    </source>
</evidence>
<sequence length="201" mass="21788">MVSIPLLAFGLTHLTDARYFAAWDARFLCFPIGPAGLSLDYFLAIREWVEGPVCVAELGAGAEFPAEALREAGITHVLIDHGVDAQPYTQAGINVLTRIPVAGYHTLDDLRERLTETTGTVILDFADGGITYTDLEEGTPFTTTDLAAVTQDREVFLHLDLAAEQATAAVRHHGLALRGSGEEKVGYKSFDDIDDILEALQ</sequence>
<organism evidence="1 2">
    <name type="scientific">Neolewinella litorea</name>
    <dbReference type="NCBI Taxonomy" id="2562452"/>
    <lineage>
        <taxon>Bacteria</taxon>
        <taxon>Pseudomonadati</taxon>
        <taxon>Bacteroidota</taxon>
        <taxon>Saprospiria</taxon>
        <taxon>Saprospirales</taxon>
        <taxon>Lewinellaceae</taxon>
        <taxon>Neolewinella</taxon>
    </lineage>
</organism>
<dbReference type="EMBL" id="SRSF01000005">
    <property type="protein sequence ID" value="THH37847.1"/>
    <property type="molecule type" value="Genomic_DNA"/>
</dbReference>
<gene>
    <name evidence="1" type="ORF">E4021_12470</name>
</gene>
<protein>
    <submittedName>
        <fullName evidence="1">Uncharacterized protein</fullName>
    </submittedName>
</protein>
<dbReference type="RefSeq" id="WP_136459695.1">
    <property type="nucleotide sequence ID" value="NZ_SRSF01000005.1"/>
</dbReference>
<dbReference type="AlphaFoldDB" id="A0A4S4NGR5"/>
<reference evidence="1 2" key="1">
    <citation type="submission" date="2019-04" db="EMBL/GenBank/DDBJ databases">
        <title>Lewinella litorea sp. nov., isolated from a marine sand.</title>
        <authorList>
            <person name="Yoon J.-H."/>
        </authorList>
    </citation>
    <scope>NUCLEOTIDE SEQUENCE [LARGE SCALE GENOMIC DNA]</scope>
    <source>
        <strain evidence="1 2">HSMS-39</strain>
    </source>
</reference>
<keyword evidence="2" id="KW-1185">Reference proteome</keyword>